<protein>
    <recommendedName>
        <fullName evidence="3">DinB family protein</fullName>
    </recommendedName>
</protein>
<reference evidence="1 2" key="1">
    <citation type="submission" date="2013-04" db="EMBL/GenBank/DDBJ databases">
        <authorList>
            <person name="Harkins D.M."/>
            <person name="Durkin A.S."/>
            <person name="Brinkac L.M."/>
            <person name="Haft D.H."/>
            <person name="Selengut J.D."/>
            <person name="Sanka R."/>
            <person name="DePew J."/>
            <person name="Purushe J."/>
            <person name="Hartskeerl R.A."/>
            <person name="Ahmed A."/>
            <person name="van der Linden H."/>
            <person name="Goris M.G.A."/>
            <person name="Vinetz J.M."/>
            <person name="Sutton G.G."/>
            <person name="Nierman W.C."/>
            <person name="Fouts D.E."/>
        </authorList>
    </citation>
    <scope>NUCLEOTIDE SEQUENCE [LARGE SCALE GENOMIC DNA]</scope>
    <source>
        <strain evidence="1 2">Sao Paulo</strain>
    </source>
</reference>
<dbReference type="SUPFAM" id="SSF109854">
    <property type="entry name" value="DinB/YfiT-like putative metalloenzymes"/>
    <property type="match status" value="1"/>
</dbReference>
<dbReference type="PANTHER" id="PTHR39473:SF1">
    <property type="entry name" value="DINB-LIKE DOMAIN-CONTAINING PROTEIN"/>
    <property type="match status" value="1"/>
</dbReference>
<dbReference type="STRING" id="1249483.LEP1GSC202_2380"/>
<comment type="caution">
    <text evidence="1">The sequence shown here is derived from an EMBL/GenBank/DDBJ whole genome shotgun (WGS) entry which is preliminary data.</text>
</comment>
<dbReference type="PANTHER" id="PTHR39473">
    <property type="match status" value="1"/>
</dbReference>
<accession>A0A5E8H833</accession>
<gene>
    <name evidence="1" type="ORF">LEP1GSC202_2380</name>
</gene>
<evidence type="ECO:0000313" key="1">
    <source>
        <dbReference type="EMBL" id="EOQ87621.1"/>
    </source>
</evidence>
<organism evidence="1 2">
    <name type="scientific">Leptospira yanagawae serovar Saopaulo str. Sao Paulo = ATCC 700523</name>
    <dbReference type="NCBI Taxonomy" id="1249483"/>
    <lineage>
        <taxon>Bacteria</taxon>
        <taxon>Pseudomonadati</taxon>
        <taxon>Spirochaetota</taxon>
        <taxon>Spirochaetia</taxon>
        <taxon>Leptospirales</taxon>
        <taxon>Leptospiraceae</taxon>
        <taxon>Leptospira</taxon>
    </lineage>
</organism>
<dbReference type="AlphaFoldDB" id="A0A5E8H833"/>
<proteinExistence type="predicted"/>
<sequence length="167" mass="19033">MPNLFEENEILLSEGITLLEVLPDSLYHPAGNENLSSVGEHFRHIIEHYQMFFQGMSCGYIDYDNRKRNVKLETNRAFAIETLSSISLELQQNGIPEGQILVSQNYNPDFPKPVLSSTIERELMFLVSHTVHHYAIIAMILKGYGFSVPIRFGYSPATLYAKQFSTT</sequence>
<dbReference type="RefSeq" id="WP_015678626.1">
    <property type="nucleotide sequence ID" value="NZ_AOGX02000032.1"/>
</dbReference>
<dbReference type="OrthoDB" id="344594at2"/>
<dbReference type="Gene3D" id="1.20.120.450">
    <property type="entry name" value="dinb family like domain"/>
    <property type="match status" value="1"/>
</dbReference>
<evidence type="ECO:0008006" key="3">
    <source>
        <dbReference type="Google" id="ProtNLM"/>
    </source>
</evidence>
<dbReference type="EMBL" id="AOGX02000032">
    <property type="protein sequence ID" value="EOQ87621.1"/>
    <property type="molecule type" value="Genomic_DNA"/>
</dbReference>
<dbReference type="InterPro" id="IPR034660">
    <property type="entry name" value="DinB/YfiT-like"/>
</dbReference>
<name>A0A5E8H833_9LEPT</name>
<dbReference type="Proteomes" id="UP000013996">
    <property type="component" value="Unassembled WGS sequence"/>
</dbReference>
<evidence type="ECO:0000313" key="2">
    <source>
        <dbReference type="Proteomes" id="UP000013996"/>
    </source>
</evidence>